<dbReference type="RefSeq" id="WP_084202728.1">
    <property type="nucleotide sequence ID" value="NZ_CP067140.1"/>
</dbReference>
<evidence type="ECO:0000313" key="2">
    <source>
        <dbReference type="Proteomes" id="UP001215549"/>
    </source>
</evidence>
<keyword evidence="2" id="KW-1185">Reference proteome</keyword>
<dbReference type="Proteomes" id="UP001215549">
    <property type="component" value="Chromosome"/>
</dbReference>
<dbReference type="InterPro" id="IPR007263">
    <property type="entry name" value="DCC1-like"/>
</dbReference>
<evidence type="ECO:0000313" key="1">
    <source>
        <dbReference type="EMBL" id="WCR03543.1"/>
    </source>
</evidence>
<name>A0ABY7S966_9RHOB</name>
<gene>
    <name evidence="1" type="ORF">JHX88_01835</name>
</gene>
<reference evidence="1 2" key="1">
    <citation type="submission" date="2021-01" db="EMBL/GenBank/DDBJ databases">
        <title>Biogeographic distribution of Paracoccus.</title>
        <authorList>
            <person name="Hollensteiner J."/>
            <person name="Leineberger J."/>
            <person name="Brinkhoff T."/>
            <person name="Daniel R."/>
        </authorList>
    </citation>
    <scope>NUCLEOTIDE SEQUENCE [LARGE SCALE GENOMIC DNA]</scope>
    <source>
        <strain evidence="1 2">DSM 18447</strain>
    </source>
</reference>
<dbReference type="EMBL" id="CP067140">
    <property type="protein sequence ID" value="WCR03543.1"/>
    <property type="molecule type" value="Genomic_DNA"/>
</dbReference>
<accession>A0ABY7S966</accession>
<sequence>MSAGLEIYYDGECPFCRAYMRMLNLRRAVGEVELIDARSDDPRVAVLTEAGFDLDEGMAVRHGAQIFHGAEAIRLLAVLSEERGVLRMVLRSPRRAAIIYPILRAGRRLTLRLLNRQGLH</sequence>
<organism evidence="1 2">
    <name type="scientific">Paracoccus saliphilus</name>
    <dbReference type="NCBI Taxonomy" id="405559"/>
    <lineage>
        <taxon>Bacteria</taxon>
        <taxon>Pseudomonadati</taxon>
        <taxon>Pseudomonadota</taxon>
        <taxon>Alphaproteobacteria</taxon>
        <taxon>Rhodobacterales</taxon>
        <taxon>Paracoccaceae</taxon>
        <taxon>Paracoccus</taxon>
    </lineage>
</organism>
<proteinExistence type="predicted"/>
<dbReference type="Pfam" id="PF04134">
    <property type="entry name" value="DCC1-like"/>
    <property type="match status" value="1"/>
</dbReference>
<protein>
    <submittedName>
        <fullName evidence="1">DUF393 domain-containing protein</fullName>
    </submittedName>
</protein>